<evidence type="ECO:0000256" key="3">
    <source>
        <dbReference type="ARBA" id="ARBA00023125"/>
    </source>
</evidence>
<dbReference type="Pfam" id="PF13411">
    <property type="entry name" value="MerR_1"/>
    <property type="match status" value="1"/>
</dbReference>
<reference evidence="7 8" key="1">
    <citation type="submission" date="2021-03" db="EMBL/GenBank/DDBJ databases">
        <title>Antimicrobial resistance genes in bacteria isolated from Japanese honey, and their potential for conferring macrolide and lincosamide resistance in the American foulbrood pathogen Paenibacillus larvae.</title>
        <authorList>
            <person name="Okamoto M."/>
            <person name="Kumagai M."/>
            <person name="Kanamori H."/>
            <person name="Takamatsu D."/>
        </authorList>
    </citation>
    <scope>NUCLEOTIDE SEQUENCE [LARGE SCALE GENOMIC DNA]</scope>
    <source>
        <strain evidence="7 8">J41TS12</strain>
    </source>
</reference>
<evidence type="ECO:0000313" key="7">
    <source>
        <dbReference type="EMBL" id="GIO37624.1"/>
    </source>
</evidence>
<comment type="caution">
    <text evidence="7">The sequence shown here is derived from an EMBL/GenBank/DDBJ whole genome shotgun (WGS) entry which is preliminary data.</text>
</comment>
<dbReference type="CDD" id="cd00592">
    <property type="entry name" value="HTH_MerR-like"/>
    <property type="match status" value="1"/>
</dbReference>
<feature type="domain" description="HTH merR-type" evidence="6">
    <location>
        <begin position="2"/>
        <end position="71"/>
    </location>
</feature>
<proteinExistence type="predicted"/>
<dbReference type="PROSITE" id="PS00552">
    <property type="entry name" value="HTH_MERR_1"/>
    <property type="match status" value="1"/>
</dbReference>
<evidence type="ECO:0000256" key="5">
    <source>
        <dbReference type="SAM" id="Coils"/>
    </source>
</evidence>
<feature type="coiled-coil region" evidence="5">
    <location>
        <begin position="71"/>
        <end position="115"/>
    </location>
</feature>
<dbReference type="AlphaFoldDB" id="A0A919XRE5"/>
<dbReference type="EMBL" id="BORR01000008">
    <property type="protein sequence ID" value="GIO37624.1"/>
    <property type="molecule type" value="Genomic_DNA"/>
</dbReference>
<dbReference type="GO" id="GO:0003677">
    <property type="term" value="F:DNA binding"/>
    <property type="evidence" value="ECO:0007669"/>
    <property type="project" value="UniProtKB-KW"/>
</dbReference>
<keyword evidence="2" id="KW-0805">Transcription regulation</keyword>
<evidence type="ECO:0000256" key="2">
    <source>
        <dbReference type="ARBA" id="ARBA00023015"/>
    </source>
</evidence>
<dbReference type="Gene3D" id="1.10.1660.10">
    <property type="match status" value="1"/>
</dbReference>
<protein>
    <submittedName>
        <fullName evidence="7">MerR family transcriptional regulator</fullName>
    </submittedName>
</protein>
<evidence type="ECO:0000256" key="1">
    <source>
        <dbReference type="ARBA" id="ARBA00022491"/>
    </source>
</evidence>
<dbReference type="PROSITE" id="PS50937">
    <property type="entry name" value="HTH_MERR_2"/>
    <property type="match status" value="1"/>
</dbReference>
<keyword evidence="4" id="KW-0804">Transcription</keyword>
<evidence type="ECO:0000259" key="6">
    <source>
        <dbReference type="PROSITE" id="PS50937"/>
    </source>
</evidence>
<dbReference type="SUPFAM" id="SSF46955">
    <property type="entry name" value="Putative DNA-binding domain"/>
    <property type="match status" value="1"/>
</dbReference>
<dbReference type="PANTHER" id="PTHR30204:SF69">
    <property type="entry name" value="MERR-FAMILY TRANSCRIPTIONAL REGULATOR"/>
    <property type="match status" value="1"/>
</dbReference>
<dbReference type="InterPro" id="IPR009061">
    <property type="entry name" value="DNA-bd_dom_put_sf"/>
</dbReference>
<dbReference type="PANTHER" id="PTHR30204">
    <property type="entry name" value="REDOX-CYCLING DRUG-SENSING TRANSCRIPTIONAL ACTIVATOR SOXR"/>
    <property type="match status" value="1"/>
</dbReference>
<dbReference type="InterPro" id="IPR047057">
    <property type="entry name" value="MerR_fam"/>
</dbReference>
<keyword evidence="3" id="KW-0238">DNA-binding</keyword>
<name>A0A919XRE5_9BACL</name>
<accession>A0A919XRE5</accession>
<organism evidence="7 8">
    <name type="scientific">Paenibacillus antibioticophila</name>
    <dbReference type="NCBI Taxonomy" id="1274374"/>
    <lineage>
        <taxon>Bacteria</taxon>
        <taxon>Bacillati</taxon>
        <taxon>Bacillota</taxon>
        <taxon>Bacilli</taxon>
        <taxon>Bacillales</taxon>
        <taxon>Paenibacillaceae</taxon>
        <taxon>Paenibacillus</taxon>
    </lineage>
</organism>
<dbReference type="InterPro" id="IPR000551">
    <property type="entry name" value="MerR-type_HTH_dom"/>
</dbReference>
<dbReference type="RefSeq" id="WP_212939878.1">
    <property type="nucleotide sequence ID" value="NZ_BORR01000008.1"/>
</dbReference>
<dbReference type="Proteomes" id="UP000681162">
    <property type="component" value="Unassembled WGS sequence"/>
</dbReference>
<sequence>MKYCIGEFSTILGITKDTLRLYEKHQIVEPAKDDHNSYRYYNDLDARNLLMSRWYRSMGIPLPEVAELMKHASVERVNHEIANSREQLEEEIRRKTMLLEKMNQIEREISALDAELFQCRIKRRPGWYRLKQTVNNRLLKNEYMNRLVNQWMDCLPFAFFSFRIEEEELLTDSLKNWKHSWGLTLTEEDVQKLGIEIGDQVEYIPPTQCLSAVIVKSQSSPITKETLGFMFEELTSLGYQVTGEIVGRIIMNEQEMSKKRSYLEVNISI</sequence>
<keyword evidence="1" id="KW-0678">Repressor</keyword>
<dbReference type="SMART" id="SM00422">
    <property type="entry name" value="HTH_MERR"/>
    <property type="match status" value="1"/>
</dbReference>
<evidence type="ECO:0000313" key="8">
    <source>
        <dbReference type="Proteomes" id="UP000681162"/>
    </source>
</evidence>
<gene>
    <name evidence="7" type="ORF">J41TS12_24850</name>
</gene>
<keyword evidence="8" id="KW-1185">Reference proteome</keyword>
<evidence type="ECO:0000256" key="4">
    <source>
        <dbReference type="ARBA" id="ARBA00023163"/>
    </source>
</evidence>
<dbReference type="GO" id="GO:0003700">
    <property type="term" value="F:DNA-binding transcription factor activity"/>
    <property type="evidence" value="ECO:0007669"/>
    <property type="project" value="InterPro"/>
</dbReference>
<keyword evidence="5" id="KW-0175">Coiled coil</keyword>